<dbReference type="AlphaFoldDB" id="A0A412FWY9"/>
<organism evidence="1 2">
    <name type="scientific">Holdemania filiformis</name>
    <dbReference type="NCBI Taxonomy" id="61171"/>
    <lineage>
        <taxon>Bacteria</taxon>
        <taxon>Bacillati</taxon>
        <taxon>Bacillota</taxon>
        <taxon>Erysipelotrichia</taxon>
        <taxon>Erysipelotrichales</taxon>
        <taxon>Erysipelotrichaceae</taxon>
        <taxon>Holdemania</taxon>
    </lineage>
</organism>
<dbReference type="EMBL" id="QRUP01000014">
    <property type="protein sequence ID" value="RGR72664.1"/>
    <property type="molecule type" value="Genomic_DNA"/>
</dbReference>
<reference evidence="1 2" key="1">
    <citation type="submission" date="2018-08" db="EMBL/GenBank/DDBJ databases">
        <title>A genome reference for cultivated species of the human gut microbiota.</title>
        <authorList>
            <person name="Zou Y."/>
            <person name="Xue W."/>
            <person name="Luo G."/>
        </authorList>
    </citation>
    <scope>NUCLEOTIDE SEQUENCE [LARGE SCALE GENOMIC DNA]</scope>
    <source>
        <strain evidence="1 2">AF24-29</strain>
    </source>
</reference>
<dbReference type="Proteomes" id="UP000284178">
    <property type="component" value="Unassembled WGS sequence"/>
</dbReference>
<keyword evidence="2" id="KW-1185">Reference proteome</keyword>
<dbReference type="RefSeq" id="WP_117895342.1">
    <property type="nucleotide sequence ID" value="NZ_CABJCV010000014.1"/>
</dbReference>
<evidence type="ECO:0000313" key="1">
    <source>
        <dbReference type="EMBL" id="RGR72664.1"/>
    </source>
</evidence>
<gene>
    <name evidence="1" type="ORF">DWY25_11400</name>
</gene>
<comment type="caution">
    <text evidence="1">The sequence shown here is derived from an EMBL/GenBank/DDBJ whole genome shotgun (WGS) entry which is preliminary data.</text>
</comment>
<proteinExistence type="predicted"/>
<sequence length="336" mass="39186">MNFSSLPEGIYEYHEVYRNQISVIGLKDCENYFSSTDLYLLDLENGELEKIEEIDKEEETNRIWNFVRLDKQTYLYTEVVYPSLSDHAFMQYNVYRQKGEDRQRITGGFVSSIYELPELVVMEDSLVFDTISYSFSHEEENGQYDFEIWKVNGENQELLLREEGNYSDYRPDETTEYLSSSLSLVNESELCFTTADATNSYLNRIQNGQCLKQKSTKDLINAIPLGNQWLVTEGKQESMNPEHFTTYLLDDQGLRNDLPSPVHLETYCVLNHTIVGYKNQEIILIQGQNQEIEMIHIPEIKDSSVFRKINDHAVLILDFKKQMIRMDIEEGSGKAE</sequence>
<name>A0A412FWY9_9FIRM</name>
<dbReference type="GeneID" id="83015998"/>
<accession>A0A412FWY9</accession>
<protein>
    <submittedName>
        <fullName evidence="1">Uncharacterized protein</fullName>
    </submittedName>
</protein>
<evidence type="ECO:0000313" key="2">
    <source>
        <dbReference type="Proteomes" id="UP000284178"/>
    </source>
</evidence>